<dbReference type="EMBL" id="JANPWB010000001">
    <property type="protein sequence ID" value="KAJ1213313.1"/>
    <property type="molecule type" value="Genomic_DNA"/>
</dbReference>
<comment type="caution">
    <text evidence="1">The sequence shown here is derived from an EMBL/GenBank/DDBJ whole genome shotgun (WGS) entry which is preliminary data.</text>
</comment>
<dbReference type="Proteomes" id="UP001066276">
    <property type="component" value="Chromosome 1_1"/>
</dbReference>
<evidence type="ECO:0000313" key="2">
    <source>
        <dbReference type="Proteomes" id="UP001066276"/>
    </source>
</evidence>
<evidence type="ECO:0000313" key="1">
    <source>
        <dbReference type="EMBL" id="KAJ1213313.1"/>
    </source>
</evidence>
<organism evidence="1 2">
    <name type="scientific">Pleurodeles waltl</name>
    <name type="common">Iberian ribbed newt</name>
    <dbReference type="NCBI Taxonomy" id="8319"/>
    <lineage>
        <taxon>Eukaryota</taxon>
        <taxon>Metazoa</taxon>
        <taxon>Chordata</taxon>
        <taxon>Craniata</taxon>
        <taxon>Vertebrata</taxon>
        <taxon>Euteleostomi</taxon>
        <taxon>Amphibia</taxon>
        <taxon>Batrachia</taxon>
        <taxon>Caudata</taxon>
        <taxon>Salamandroidea</taxon>
        <taxon>Salamandridae</taxon>
        <taxon>Pleurodelinae</taxon>
        <taxon>Pleurodeles</taxon>
    </lineage>
</organism>
<keyword evidence="2" id="KW-1185">Reference proteome</keyword>
<sequence>MTTSKLHNHDSTNRYTSLQKLRMPLCLYTSQTTISLHSEYYLWNVRELLHIFEEHVSVFNCDTGRLN</sequence>
<reference evidence="1" key="1">
    <citation type="journal article" date="2022" name="bioRxiv">
        <title>Sequencing and chromosome-scale assembly of the giantPleurodeles waltlgenome.</title>
        <authorList>
            <person name="Brown T."/>
            <person name="Elewa A."/>
            <person name="Iarovenko S."/>
            <person name="Subramanian E."/>
            <person name="Araus A.J."/>
            <person name="Petzold A."/>
            <person name="Susuki M."/>
            <person name="Suzuki K.-i.T."/>
            <person name="Hayashi T."/>
            <person name="Toyoda A."/>
            <person name="Oliveira C."/>
            <person name="Osipova E."/>
            <person name="Leigh N.D."/>
            <person name="Simon A."/>
            <person name="Yun M.H."/>
        </authorList>
    </citation>
    <scope>NUCLEOTIDE SEQUENCE</scope>
    <source>
        <strain evidence="1">20211129_DDA</strain>
        <tissue evidence="1">Liver</tissue>
    </source>
</reference>
<proteinExistence type="predicted"/>
<accession>A0AAV7WJ19</accession>
<protein>
    <submittedName>
        <fullName evidence="1">Uncharacterized protein</fullName>
    </submittedName>
</protein>
<name>A0AAV7WJ19_PLEWA</name>
<dbReference type="AlphaFoldDB" id="A0AAV7WJ19"/>
<gene>
    <name evidence="1" type="ORF">NDU88_000951</name>
</gene>